<evidence type="ECO:0000256" key="4">
    <source>
        <dbReference type="ARBA" id="ARBA00029447"/>
    </source>
</evidence>
<evidence type="ECO:0000256" key="1">
    <source>
        <dbReference type="ARBA" id="ARBA00004429"/>
    </source>
</evidence>
<sequence length="573" mass="58558">MCVRGNNSMSFKNWPMIWKVVSLLLLLATVGLGGAVYSGSQMRAISGSYVALLDGPSQAVLALARAGRLIYQTEVAIYRDAVATSDADNAAAAKAFAEARQGFKDRIAEAMKFAPIQSTAMAAVGRSFESTLDGACGETIRLSRAATDATSVGKAAAAMQSTCAPALEEVFGQAAKVYGELAKFLEAESAVAQRKVTFAVTLTIALIAIGTMSVIGLAVVLVRGRLVVPIRRMMGTMAAMGHGDLGTAVDGTERLDEVGAIAKTLEVLRGQLGAAELARVEQARADAAAREMTAKRAKLADAFVARMQALAAGFAHSSGDVADAAKNLSVTAEETSRQAQAVASAAEEAATNVQTVAASSEELAASVHEINGQVTHSAQVADSAFTEAEASNSRIAALATAAAAIGDVVNLIKGIADQTNLLALNATIEAARAGEAGKGFAVVASEVKQLAAQTTSATGEISSKVAEIQQATQATVQSMDEIVRTISSMKAIAASIAGAVEEQGAATDEIAHNCQRAAQGTAQVTSNIAGVGQAAESTGTASTQLMTLSGGLETQASELQRTVESFVVDLKSA</sequence>
<evidence type="ECO:0000256" key="2">
    <source>
        <dbReference type="ARBA" id="ARBA00022519"/>
    </source>
</evidence>
<dbReference type="PROSITE" id="PS50885">
    <property type="entry name" value="HAMP"/>
    <property type="match status" value="1"/>
</dbReference>
<keyword evidence="11" id="KW-1185">Reference proteome</keyword>
<dbReference type="CDD" id="cd06225">
    <property type="entry name" value="HAMP"/>
    <property type="match status" value="1"/>
</dbReference>
<keyword evidence="6" id="KW-0472">Membrane</keyword>
<dbReference type="OrthoDB" id="7980437at2"/>
<dbReference type="Gene3D" id="1.10.287.950">
    <property type="entry name" value="Methyl-accepting chemotaxis protein"/>
    <property type="match status" value="1"/>
</dbReference>
<feature type="transmembrane region" description="Helical" evidence="6">
    <location>
        <begin position="198"/>
        <end position="222"/>
    </location>
</feature>
<protein>
    <submittedName>
        <fullName evidence="10">Methyl-accepting chemotaxis protein</fullName>
    </submittedName>
</protein>
<dbReference type="Pfam" id="PF00015">
    <property type="entry name" value="MCPsignal"/>
    <property type="match status" value="1"/>
</dbReference>
<dbReference type="InterPro" id="IPR004089">
    <property type="entry name" value="MCPsignal_dom"/>
</dbReference>
<name>A0A4Q9VRP9_9HYPH</name>
<keyword evidence="6" id="KW-1133">Transmembrane helix</keyword>
<reference evidence="10 11" key="1">
    <citation type="submission" date="2019-02" db="EMBL/GenBank/DDBJ databases">
        <title>Siculibacillus lacustris gen. nov., sp. nov., a new rosette-forming bacterium isolated from a freshwater crater lake (Lake St. Ana, Romania).</title>
        <authorList>
            <person name="Felfoldi T."/>
            <person name="Marton Z."/>
            <person name="Szabo A."/>
            <person name="Mentes A."/>
            <person name="Boka K."/>
            <person name="Marialigeti K."/>
            <person name="Mathe I."/>
            <person name="Koncz M."/>
            <person name="Schumann P."/>
            <person name="Toth E."/>
        </authorList>
    </citation>
    <scope>NUCLEOTIDE SEQUENCE [LARGE SCALE GENOMIC DNA]</scope>
    <source>
        <strain evidence="10 11">SA-279</strain>
    </source>
</reference>
<evidence type="ECO:0000259" key="8">
    <source>
        <dbReference type="PROSITE" id="PS50192"/>
    </source>
</evidence>
<dbReference type="PANTHER" id="PTHR32089">
    <property type="entry name" value="METHYL-ACCEPTING CHEMOTAXIS PROTEIN MCPB"/>
    <property type="match status" value="1"/>
</dbReference>
<evidence type="ECO:0000256" key="6">
    <source>
        <dbReference type="SAM" id="Phobius"/>
    </source>
</evidence>
<keyword evidence="3 5" id="KW-0807">Transducer</keyword>
<dbReference type="Gene3D" id="1.10.8.500">
    <property type="entry name" value="HAMP domain in histidine kinase"/>
    <property type="match status" value="1"/>
</dbReference>
<dbReference type="InterPro" id="IPR000727">
    <property type="entry name" value="T_SNARE_dom"/>
</dbReference>
<dbReference type="SMART" id="SM00304">
    <property type="entry name" value="HAMP"/>
    <property type="match status" value="1"/>
</dbReference>
<dbReference type="Proteomes" id="UP000292781">
    <property type="component" value="Unassembled WGS sequence"/>
</dbReference>
<evidence type="ECO:0000256" key="5">
    <source>
        <dbReference type="PROSITE-ProRule" id="PRU00284"/>
    </source>
</evidence>
<keyword evidence="6" id="KW-0812">Transmembrane</keyword>
<evidence type="ECO:0000259" key="9">
    <source>
        <dbReference type="PROSITE" id="PS50885"/>
    </source>
</evidence>
<feature type="domain" description="Methyl-accepting transducer" evidence="7">
    <location>
        <begin position="317"/>
        <end position="546"/>
    </location>
</feature>
<dbReference type="PANTHER" id="PTHR32089:SF112">
    <property type="entry name" value="LYSOZYME-LIKE PROTEIN-RELATED"/>
    <property type="match status" value="1"/>
</dbReference>
<dbReference type="InterPro" id="IPR003660">
    <property type="entry name" value="HAMP_dom"/>
</dbReference>
<feature type="domain" description="T-SNARE coiled-coil homology" evidence="8">
    <location>
        <begin position="469"/>
        <end position="531"/>
    </location>
</feature>
<gene>
    <name evidence="10" type="ORF">EYW49_09295</name>
</gene>
<comment type="caution">
    <text evidence="10">The sequence shown here is derived from an EMBL/GenBank/DDBJ whole genome shotgun (WGS) entry which is preliminary data.</text>
</comment>
<proteinExistence type="inferred from homology"/>
<dbReference type="GO" id="GO:0007165">
    <property type="term" value="P:signal transduction"/>
    <property type="evidence" value="ECO:0007669"/>
    <property type="project" value="UniProtKB-KW"/>
</dbReference>
<dbReference type="PROSITE" id="PS50192">
    <property type="entry name" value="T_SNARE"/>
    <property type="match status" value="1"/>
</dbReference>
<evidence type="ECO:0000256" key="3">
    <source>
        <dbReference type="ARBA" id="ARBA00023224"/>
    </source>
</evidence>
<dbReference type="AlphaFoldDB" id="A0A4Q9VRP9"/>
<keyword evidence="2" id="KW-1003">Cell membrane</keyword>
<dbReference type="SUPFAM" id="SSF58104">
    <property type="entry name" value="Methyl-accepting chemotaxis protein (MCP) signaling domain"/>
    <property type="match status" value="1"/>
</dbReference>
<keyword evidence="2" id="KW-0997">Cell inner membrane</keyword>
<evidence type="ECO:0000313" key="11">
    <source>
        <dbReference type="Proteomes" id="UP000292781"/>
    </source>
</evidence>
<comment type="similarity">
    <text evidence="4">Belongs to the methyl-accepting chemotaxis (MCP) protein family.</text>
</comment>
<evidence type="ECO:0000259" key="7">
    <source>
        <dbReference type="PROSITE" id="PS50111"/>
    </source>
</evidence>
<feature type="domain" description="HAMP" evidence="9">
    <location>
        <begin position="224"/>
        <end position="277"/>
    </location>
</feature>
<dbReference type="SMART" id="SM00283">
    <property type="entry name" value="MA"/>
    <property type="match status" value="1"/>
</dbReference>
<accession>A0A4Q9VRP9</accession>
<dbReference type="EMBL" id="SJFN01000011">
    <property type="protein sequence ID" value="TBW38452.1"/>
    <property type="molecule type" value="Genomic_DNA"/>
</dbReference>
<organism evidence="10 11">
    <name type="scientific">Siculibacillus lacustris</name>
    <dbReference type="NCBI Taxonomy" id="1549641"/>
    <lineage>
        <taxon>Bacteria</taxon>
        <taxon>Pseudomonadati</taxon>
        <taxon>Pseudomonadota</taxon>
        <taxon>Alphaproteobacteria</taxon>
        <taxon>Hyphomicrobiales</taxon>
        <taxon>Ancalomicrobiaceae</taxon>
        <taxon>Siculibacillus</taxon>
    </lineage>
</organism>
<dbReference type="Pfam" id="PF00672">
    <property type="entry name" value="HAMP"/>
    <property type="match status" value="1"/>
</dbReference>
<dbReference type="GO" id="GO:0005886">
    <property type="term" value="C:plasma membrane"/>
    <property type="evidence" value="ECO:0007669"/>
    <property type="project" value="UniProtKB-SubCell"/>
</dbReference>
<dbReference type="PROSITE" id="PS50111">
    <property type="entry name" value="CHEMOTAXIS_TRANSDUC_2"/>
    <property type="match status" value="1"/>
</dbReference>
<comment type="subcellular location">
    <subcellularLocation>
        <location evidence="1">Cell inner membrane</location>
        <topology evidence="1">Multi-pass membrane protein</topology>
    </subcellularLocation>
</comment>
<evidence type="ECO:0000313" key="10">
    <source>
        <dbReference type="EMBL" id="TBW38452.1"/>
    </source>
</evidence>